<protein>
    <submittedName>
        <fullName evidence="1">Uncharacterized protein</fullName>
    </submittedName>
</protein>
<gene>
    <name evidence="1" type="ORF">SAMN05444515_103127</name>
</gene>
<keyword evidence="2" id="KW-1185">Reference proteome</keyword>
<dbReference type="EMBL" id="FOAA01000003">
    <property type="protein sequence ID" value="SEK61055.1"/>
    <property type="molecule type" value="Genomic_DNA"/>
</dbReference>
<accession>A0A1H7IJZ8</accession>
<dbReference type="Proteomes" id="UP000199256">
    <property type="component" value="Unassembled WGS sequence"/>
</dbReference>
<reference evidence="2" key="1">
    <citation type="submission" date="2016-10" db="EMBL/GenBank/DDBJ databases">
        <authorList>
            <person name="Varghese N."/>
            <person name="Submissions S."/>
        </authorList>
    </citation>
    <scope>NUCLEOTIDE SEQUENCE [LARGE SCALE GENOMIC DNA]</scope>
    <source>
        <strain evidence="2">DSM 241</strain>
    </source>
</reference>
<evidence type="ECO:0000313" key="2">
    <source>
        <dbReference type="Proteomes" id="UP000199256"/>
    </source>
</evidence>
<evidence type="ECO:0000313" key="1">
    <source>
        <dbReference type="EMBL" id="SEK61055.1"/>
    </source>
</evidence>
<sequence length="46" mass="4773">MAWAEVLGSVARAEAPGSVAWRVAIVVSEAPAGRFSKRPYGFGGPL</sequence>
<dbReference type="AlphaFoldDB" id="A0A1H7IJZ8"/>
<proteinExistence type="predicted"/>
<name>A0A1H7IJZ8_9GAMM</name>
<organism evidence="1 2">
    <name type="scientific">Ectothiorhodospira marina</name>
    <dbReference type="NCBI Taxonomy" id="1396821"/>
    <lineage>
        <taxon>Bacteria</taxon>
        <taxon>Pseudomonadati</taxon>
        <taxon>Pseudomonadota</taxon>
        <taxon>Gammaproteobacteria</taxon>
        <taxon>Chromatiales</taxon>
        <taxon>Ectothiorhodospiraceae</taxon>
        <taxon>Ectothiorhodospira</taxon>
    </lineage>
</organism>